<dbReference type="Proteomes" id="UP001517247">
    <property type="component" value="Unassembled WGS sequence"/>
</dbReference>
<dbReference type="RefSeq" id="WP_138723336.1">
    <property type="nucleotide sequence ID" value="NZ_SSHJ02000006.1"/>
</dbReference>
<accession>A0ABW9J6U8</accession>
<sequence length="376" mass="44083">MKPFITALIFTVFALPSFAQHRKVNFSQAFIKENRGKFHIEVNELKELLITMLAITDSGLENDDMFEQKGEYYQRILKQFKPLKTEPIILKMDSLMKVTPLNYIFFTGNSQTYQFDGDTLKPSKVYLFTANSAANVKIDKNPISTFKKEIEDFAKKSGFRKFYQSQQPLYHQIYDDYKRKVNVEKQWKWLEKNFEAKNDCYVIYTSPLINGLNYTTGYTEGDFKLIEMVLPAVSDPEGKSGKASEAFNTRVMFTEIDHNYVDVPSRKLKADIEAALKDRDKWVNKKAYGTEYYPNGEKVFNEYMTFAVFILYAQENWKRDPKLITEIEKEVVEIMISRGFTKMNEFTTALKNLRSQHKKQKIDQLYPELIKWCAAQ</sequence>
<dbReference type="EMBL" id="SSHJ02000006">
    <property type="protein sequence ID" value="MFN0256246.1"/>
    <property type="molecule type" value="Genomic_DNA"/>
</dbReference>
<proteinExistence type="predicted"/>
<keyword evidence="2" id="KW-1185">Reference proteome</keyword>
<reference evidence="1 2" key="1">
    <citation type="submission" date="2024-12" db="EMBL/GenBank/DDBJ databases">
        <authorList>
            <person name="Hu S."/>
        </authorList>
    </citation>
    <scope>NUCLEOTIDE SEQUENCE [LARGE SCALE GENOMIC DNA]</scope>
    <source>
        <strain evidence="1 2">THG-T11</strain>
    </source>
</reference>
<evidence type="ECO:0000313" key="1">
    <source>
        <dbReference type="EMBL" id="MFN0256246.1"/>
    </source>
</evidence>
<evidence type="ECO:0000313" key="2">
    <source>
        <dbReference type="Proteomes" id="UP001517247"/>
    </source>
</evidence>
<name>A0ABW9J6U8_9SPHI</name>
<comment type="caution">
    <text evidence="1">The sequence shown here is derived from an EMBL/GenBank/DDBJ whole genome shotgun (WGS) entry which is preliminary data.</text>
</comment>
<protein>
    <submittedName>
        <fullName evidence="1">DUF4932 domain-containing protein</fullName>
    </submittedName>
</protein>
<gene>
    <name evidence="1" type="ORF">E6A44_011715</name>
</gene>
<organism evidence="1 2">
    <name type="scientific">Pedobacter ureilyticus</name>
    <dbReference type="NCBI Taxonomy" id="1393051"/>
    <lineage>
        <taxon>Bacteria</taxon>
        <taxon>Pseudomonadati</taxon>
        <taxon>Bacteroidota</taxon>
        <taxon>Sphingobacteriia</taxon>
        <taxon>Sphingobacteriales</taxon>
        <taxon>Sphingobacteriaceae</taxon>
        <taxon>Pedobacter</taxon>
    </lineage>
</organism>